<keyword evidence="3" id="KW-1185">Reference proteome</keyword>
<gene>
    <name evidence="2" type="ORF">HBH25_01685</name>
</gene>
<name>A0ABX0Y8E5_9PSED</name>
<dbReference type="Gene3D" id="3.10.290.30">
    <property type="entry name" value="MM3350-like"/>
    <property type="match status" value="1"/>
</dbReference>
<dbReference type="Pfam" id="PF07929">
    <property type="entry name" value="PRiA4_ORF3"/>
    <property type="match status" value="1"/>
</dbReference>
<evidence type="ECO:0000313" key="3">
    <source>
        <dbReference type="Proteomes" id="UP000746535"/>
    </source>
</evidence>
<dbReference type="SUPFAM" id="SSF159941">
    <property type="entry name" value="MM3350-like"/>
    <property type="match status" value="1"/>
</dbReference>
<feature type="domain" description="Plasmid pRiA4b Orf3-like" evidence="1">
    <location>
        <begin position="9"/>
        <end position="177"/>
    </location>
</feature>
<dbReference type="Proteomes" id="UP000746535">
    <property type="component" value="Unassembled WGS sequence"/>
</dbReference>
<organism evidence="2 3">
    <name type="scientific">Pseudomonas quercus</name>
    <dbReference type="NCBI Taxonomy" id="2722792"/>
    <lineage>
        <taxon>Bacteria</taxon>
        <taxon>Pseudomonadati</taxon>
        <taxon>Pseudomonadota</taxon>
        <taxon>Gammaproteobacteria</taxon>
        <taxon>Pseudomonadales</taxon>
        <taxon>Pseudomonadaceae</taxon>
        <taxon>Pseudomonas</taxon>
    </lineage>
</organism>
<evidence type="ECO:0000313" key="2">
    <source>
        <dbReference type="EMBL" id="NJO99578.1"/>
    </source>
</evidence>
<dbReference type="PANTHER" id="PTHR41878:SF1">
    <property type="entry name" value="TNPR PROTEIN"/>
    <property type="match status" value="1"/>
</dbReference>
<proteinExistence type="predicted"/>
<dbReference type="RefSeq" id="WP_168080859.1">
    <property type="nucleotide sequence ID" value="NZ_JAAVJI010000001.1"/>
</dbReference>
<evidence type="ECO:0000259" key="1">
    <source>
        <dbReference type="Pfam" id="PF07929"/>
    </source>
</evidence>
<protein>
    <submittedName>
        <fullName evidence="2">Plasmid pRiA4b ORF-3 family protein</fullName>
    </submittedName>
</protein>
<sequence>MANASTCFVLYVQLEPLQLNPPVWRRMIVNSDVTLRRLHHFIQAAMGWSSKHLYEFDLNEQRYGLPDQDFPDPHLLDDRKFKLKRVLSVGDRLRYTYDFGDSWQHVIAVEAQGPDEGEGAWCVVIEGERACPPEDCGGVDSYQEILAMLKRAPGSEEAQHFHRWVGPGFDPERFDPRAASAATQRICNNFWG</sequence>
<accession>A0ABX0Y8E5</accession>
<dbReference type="InterPro" id="IPR012912">
    <property type="entry name" value="Plasmid_pRiA4b_Orf3-like"/>
</dbReference>
<dbReference type="InterPro" id="IPR024047">
    <property type="entry name" value="MM3350-like_sf"/>
</dbReference>
<comment type="caution">
    <text evidence="2">The sequence shown here is derived from an EMBL/GenBank/DDBJ whole genome shotgun (WGS) entry which is preliminary data.</text>
</comment>
<dbReference type="PANTHER" id="PTHR41878">
    <property type="entry name" value="LEXA REPRESSOR-RELATED"/>
    <property type="match status" value="1"/>
</dbReference>
<dbReference type="EMBL" id="JAAVJI010000001">
    <property type="protein sequence ID" value="NJO99578.1"/>
    <property type="molecule type" value="Genomic_DNA"/>
</dbReference>
<reference evidence="2 3" key="1">
    <citation type="submission" date="2020-03" db="EMBL/GenBank/DDBJ databases">
        <authorList>
            <person name="Wang L."/>
            <person name="He N."/>
            <person name="Li Y."/>
            <person name="Fang Y."/>
            <person name="Zhang F."/>
        </authorList>
    </citation>
    <scope>NUCLEOTIDE SEQUENCE [LARGE SCALE GENOMIC DNA]</scope>
    <source>
        <strain evidence="3">hsmgli-8</strain>
    </source>
</reference>